<dbReference type="EMBL" id="JAUSSU010000004">
    <property type="protein sequence ID" value="MDQ0113031.1"/>
    <property type="molecule type" value="Genomic_DNA"/>
</dbReference>
<evidence type="ECO:0000256" key="1">
    <source>
        <dbReference type="SAM" id="Phobius"/>
    </source>
</evidence>
<feature type="transmembrane region" description="Helical" evidence="1">
    <location>
        <begin position="223"/>
        <end position="244"/>
    </location>
</feature>
<keyword evidence="1" id="KW-0812">Transmembrane</keyword>
<keyword evidence="4" id="KW-1185">Reference proteome</keyword>
<feature type="domain" description="Nucleoside transporter/FeoB GTPase Gate" evidence="2">
    <location>
        <begin position="40"/>
        <end position="120"/>
    </location>
</feature>
<feature type="transmembrane region" description="Helical" evidence="1">
    <location>
        <begin position="43"/>
        <end position="67"/>
    </location>
</feature>
<keyword evidence="1" id="KW-1133">Transmembrane helix</keyword>
<dbReference type="Proteomes" id="UP001229346">
    <property type="component" value="Unassembled WGS sequence"/>
</dbReference>
<sequence>MVKTILIAIISILLVGTIIVQPDTAFQASLQGLTVWWNIVFPGILPFLVLFELMTAFGLAHAASTLLGPVMHRLFKLPGEAAHAIALGWMGGYPAGAEATASLRKQNKVDQSQGQRLLAIAHMPNPLFMLVVIGAGFLHKPIVGIMIAAAVWLSALFLLLLLSIANIGSRNNVIEPSLDAAASKPQDGFVKQLTGAMQLGREQDGRSFGKVLGDAVSSSVQKLLMIGGFMIFASVLAKLAQPLFAPLLTKLNASFIGPALFESHIGAYAAAIWETPVGGSLMNAAAIAGVLAWSGLGGILQTGYTIAGTDLKLLPFAAFRMMHAVGAFLLTLLLWNPMSALLRYVTPPGTFPVFSPDQPQAAWGGPTAITASDMPMLWSYSITASLLLLTAFALLHFVSPLWRTRRIGR</sequence>
<evidence type="ECO:0000313" key="3">
    <source>
        <dbReference type="EMBL" id="MDQ0113031.1"/>
    </source>
</evidence>
<accession>A0ABT9U073</accession>
<feature type="transmembrane region" description="Helical" evidence="1">
    <location>
        <begin position="117"/>
        <end position="137"/>
    </location>
</feature>
<proteinExistence type="predicted"/>
<organism evidence="3 4">
    <name type="scientific">Paenibacillus harenae</name>
    <dbReference type="NCBI Taxonomy" id="306543"/>
    <lineage>
        <taxon>Bacteria</taxon>
        <taxon>Bacillati</taxon>
        <taxon>Bacillota</taxon>
        <taxon>Bacilli</taxon>
        <taxon>Bacillales</taxon>
        <taxon>Paenibacillaceae</taxon>
        <taxon>Paenibacillus</taxon>
    </lineage>
</organism>
<gene>
    <name evidence="3" type="ORF">J2T15_002466</name>
</gene>
<feature type="transmembrane region" description="Helical" evidence="1">
    <location>
        <begin position="377"/>
        <end position="399"/>
    </location>
</feature>
<keyword evidence="1" id="KW-0472">Membrane</keyword>
<evidence type="ECO:0000259" key="2">
    <source>
        <dbReference type="Pfam" id="PF07670"/>
    </source>
</evidence>
<evidence type="ECO:0000313" key="4">
    <source>
        <dbReference type="Proteomes" id="UP001229346"/>
    </source>
</evidence>
<dbReference type="RefSeq" id="WP_307203982.1">
    <property type="nucleotide sequence ID" value="NZ_JAUSSU010000004.1"/>
</dbReference>
<dbReference type="InterPro" id="IPR011642">
    <property type="entry name" value="Gate_dom"/>
</dbReference>
<dbReference type="Pfam" id="PF07670">
    <property type="entry name" value="Gate"/>
    <property type="match status" value="1"/>
</dbReference>
<protein>
    <submittedName>
        <fullName evidence="3">Sporulation integral membrane protein YlbJ</fullName>
    </submittedName>
</protein>
<name>A0ABT9U073_PAEHA</name>
<feature type="transmembrane region" description="Helical" evidence="1">
    <location>
        <begin position="143"/>
        <end position="162"/>
    </location>
</feature>
<feature type="transmembrane region" description="Helical" evidence="1">
    <location>
        <begin position="281"/>
        <end position="301"/>
    </location>
</feature>
<reference evidence="3 4" key="1">
    <citation type="submission" date="2023-07" db="EMBL/GenBank/DDBJ databases">
        <title>Sorghum-associated microbial communities from plants grown in Nebraska, USA.</title>
        <authorList>
            <person name="Schachtman D."/>
        </authorList>
    </citation>
    <scope>NUCLEOTIDE SEQUENCE [LARGE SCALE GENOMIC DNA]</scope>
    <source>
        <strain evidence="3 4">CC482</strain>
    </source>
</reference>
<comment type="caution">
    <text evidence="3">The sequence shown here is derived from an EMBL/GenBank/DDBJ whole genome shotgun (WGS) entry which is preliminary data.</text>
</comment>
<feature type="transmembrane region" description="Helical" evidence="1">
    <location>
        <begin position="313"/>
        <end position="335"/>
    </location>
</feature>